<accession>A0A382AAB7</accession>
<evidence type="ECO:0000256" key="1">
    <source>
        <dbReference type="SAM" id="Phobius"/>
    </source>
</evidence>
<feature type="transmembrane region" description="Helical" evidence="1">
    <location>
        <begin position="18"/>
        <end position="35"/>
    </location>
</feature>
<keyword evidence="1" id="KW-0472">Membrane</keyword>
<keyword evidence="1" id="KW-0812">Transmembrane</keyword>
<sequence length="116" mass="13232">MDSCPNIGGQEINRRMRTGYLGLFLTLCFFTYVLILEPGHIRGLVIFPALMTTIPFLEVKEKTCIVNAYFGIKNMGEKYERERDTTFLKKQRSSSLVLTMKGVFIALVITGILYLI</sequence>
<dbReference type="EMBL" id="UINC01024578">
    <property type="protein sequence ID" value="SVA98486.1"/>
    <property type="molecule type" value="Genomic_DNA"/>
</dbReference>
<organism evidence="2">
    <name type="scientific">marine metagenome</name>
    <dbReference type="NCBI Taxonomy" id="408172"/>
    <lineage>
        <taxon>unclassified sequences</taxon>
        <taxon>metagenomes</taxon>
        <taxon>ecological metagenomes</taxon>
    </lineage>
</organism>
<feature type="transmembrane region" description="Helical" evidence="1">
    <location>
        <begin position="41"/>
        <end position="59"/>
    </location>
</feature>
<reference evidence="2" key="1">
    <citation type="submission" date="2018-05" db="EMBL/GenBank/DDBJ databases">
        <authorList>
            <person name="Lanie J.A."/>
            <person name="Ng W.-L."/>
            <person name="Kazmierczak K.M."/>
            <person name="Andrzejewski T.M."/>
            <person name="Davidsen T.M."/>
            <person name="Wayne K.J."/>
            <person name="Tettelin H."/>
            <person name="Glass J.I."/>
            <person name="Rusch D."/>
            <person name="Podicherti R."/>
            <person name="Tsui H.-C.T."/>
            <person name="Winkler M.E."/>
        </authorList>
    </citation>
    <scope>NUCLEOTIDE SEQUENCE</scope>
</reference>
<dbReference type="AlphaFoldDB" id="A0A382AAB7"/>
<name>A0A382AAB7_9ZZZZ</name>
<proteinExistence type="predicted"/>
<feature type="transmembrane region" description="Helical" evidence="1">
    <location>
        <begin position="96"/>
        <end position="115"/>
    </location>
</feature>
<evidence type="ECO:0000313" key="2">
    <source>
        <dbReference type="EMBL" id="SVA98486.1"/>
    </source>
</evidence>
<keyword evidence="1" id="KW-1133">Transmembrane helix</keyword>
<protein>
    <submittedName>
        <fullName evidence="2">Uncharacterized protein</fullName>
    </submittedName>
</protein>
<gene>
    <name evidence="2" type="ORF">METZ01_LOCUS151340</name>
</gene>